<dbReference type="GO" id="GO:0000981">
    <property type="term" value="F:DNA-binding transcription factor activity, RNA polymerase II-specific"/>
    <property type="evidence" value="ECO:0007669"/>
    <property type="project" value="InterPro"/>
</dbReference>
<evidence type="ECO:0000256" key="2">
    <source>
        <dbReference type="ARBA" id="ARBA00023125"/>
    </source>
</evidence>
<organism evidence="8 9">
    <name type="scientific">Aspergillus tanneri</name>
    <dbReference type="NCBI Taxonomy" id="1220188"/>
    <lineage>
        <taxon>Eukaryota</taxon>
        <taxon>Fungi</taxon>
        <taxon>Dikarya</taxon>
        <taxon>Ascomycota</taxon>
        <taxon>Pezizomycotina</taxon>
        <taxon>Eurotiomycetes</taxon>
        <taxon>Eurotiomycetidae</taxon>
        <taxon>Eurotiales</taxon>
        <taxon>Aspergillaceae</taxon>
        <taxon>Aspergillus</taxon>
        <taxon>Aspergillus subgen. Circumdati</taxon>
    </lineage>
</organism>
<dbReference type="Proteomes" id="UP000308092">
    <property type="component" value="Unassembled WGS sequence"/>
</dbReference>
<dbReference type="GO" id="GO:0008270">
    <property type="term" value="F:zinc ion binding"/>
    <property type="evidence" value="ECO:0007669"/>
    <property type="project" value="InterPro"/>
</dbReference>
<evidence type="ECO:0000313" key="10">
    <source>
        <dbReference type="Proteomes" id="UP000324241"/>
    </source>
</evidence>
<proteinExistence type="predicted"/>
<dbReference type="Proteomes" id="UP000324241">
    <property type="component" value="Unassembled WGS sequence"/>
</dbReference>
<feature type="compositionally biased region" description="Low complexity" evidence="5">
    <location>
        <begin position="338"/>
        <end position="347"/>
    </location>
</feature>
<feature type="region of interest" description="Disordered" evidence="5">
    <location>
        <begin position="330"/>
        <end position="369"/>
    </location>
</feature>
<evidence type="ECO:0000256" key="3">
    <source>
        <dbReference type="ARBA" id="ARBA00023163"/>
    </source>
</evidence>
<dbReference type="GO" id="GO:0009893">
    <property type="term" value="P:positive regulation of metabolic process"/>
    <property type="evidence" value="ECO:0007669"/>
    <property type="project" value="UniProtKB-ARBA"/>
</dbReference>
<keyword evidence="9" id="KW-1185">Reference proteome</keyword>
<protein>
    <recommendedName>
        <fullName evidence="6">Zn(2)-C6 fungal-type domain-containing protein</fullName>
    </recommendedName>
</protein>
<evidence type="ECO:0000313" key="9">
    <source>
        <dbReference type="Proteomes" id="UP000308092"/>
    </source>
</evidence>
<reference evidence="8 9" key="1">
    <citation type="submission" date="2019-03" db="EMBL/GenBank/DDBJ databases">
        <title>The genome sequence of a newly discovered highly antifungal drug resistant Aspergillus species, Aspergillus tanneri NIH 1004.</title>
        <authorList>
            <person name="Mounaud S."/>
            <person name="Singh I."/>
            <person name="Joardar V."/>
            <person name="Pakala S."/>
            <person name="Pakala S."/>
            <person name="Venepally P."/>
            <person name="Hoover J."/>
            <person name="Nierman W."/>
            <person name="Chung J."/>
            <person name="Losada L."/>
        </authorList>
    </citation>
    <scope>NUCLEOTIDE SEQUENCE [LARGE SCALE GENOMIC DNA]</scope>
    <source>
        <strain evidence="8 9">NIH1004</strain>
    </source>
</reference>
<keyword evidence="1" id="KW-0805">Transcription regulation</keyword>
<keyword evidence="4" id="KW-0539">Nucleus</keyword>
<dbReference type="AlphaFoldDB" id="A0A4S3JV12"/>
<accession>A0A4S3JV12</accession>
<dbReference type="CDD" id="cd00067">
    <property type="entry name" value="GAL4"/>
    <property type="match status" value="1"/>
</dbReference>
<dbReference type="GO" id="GO:0003677">
    <property type="term" value="F:DNA binding"/>
    <property type="evidence" value="ECO:0007669"/>
    <property type="project" value="UniProtKB-KW"/>
</dbReference>
<dbReference type="RefSeq" id="XP_033425102.1">
    <property type="nucleotide sequence ID" value="XM_033571787.1"/>
</dbReference>
<dbReference type="InterPro" id="IPR001138">
    <property type="entry name" value="Zn2Cys6_DnaBD"/>
</dbReference>
<feature type="domain" description="Zn(2)-C6 fungal-type" evidence="6">
    <location>
        <begin position="23"/>
        <end position="55"/>
    </location>
</feature>
<dbReference type="STRING" id="1220188.A0A4S3JV12"/>
<evidence type="ECO:0000313" key="7">
    <source>
        <dbReference type="EMBL" id="KAA8645741.1"/>
    </source>
</evidence>
<dbReference type="PROSITE" id="PS00463">
    <property type="entry name" value="ZN2_CY6_FUNGAL_1"/>
    <property type="match status" value="1"/>
</dbReference>
<evidence type="ECO:0000313" key="8">
    <source>
        <dbReference type="EMBL" id="THC99254.1"/>
    </source>
</evidence>
<feature type="region of interest" description="Disordered" evidence="5">
    <location>
        <begin position="477"/>
        <end position="516"/>
    </location>
</feature>
<dbReference type="PROSITE" id="PS50048">
    <property type="entry name" value="ZN2_CY6_FUNGAL_2"/>
    <property type="match status" value="1"/>
</dbReference>
<keyword evidence="3" id="KW-0804">Transcription</keyword>
<dbReference type="VEuPathDB" id="FungiDB:EYZ11_001253"/>
<evidence type="ECO:0000256" key="5">
    <source>
        <dbReference type="SAM" id="MobiDB-lite"/>
    </source>
</evidence>
<gene>
    <name evidence="7" type="ORF">ATNIH1004_007160</name>
    <name evidence="8" type="ORF">EYZ11_001253</name>
</gene>
<feature type="compositionally biased region" description="Polar residues" evidence="5">
    <location>
        <begin position="482"/>
        <end position="495"/>
    </location>
</feature>
<evidence type="ECO:0000259" key="6">
    <source>
        <dbReference type="PROSITE" id="PS50048"/>
    </source>
</evidence>
<name>A0A4S3JV12_9EURO</name>
<dbReference type="SUPFAM" id="SSF57701">
    <property type="entry name" value="Zn2/Cys6 DNA-binding domain"/>
    <property type="match status" value="1"/>
</dbReference>
<dbReference type="Pfam" id="PF00172">
    <property type="entry name" value="Zn_clus"/>
    <property type="match status" value="1"/>
</dbReference>
<dbReference type="SMART" id="SM00066">
    <property type="entry name" value="GAL4"/>
    <property type="match status" value="1"/>
</dbReference>
<keyword evidence="2" id="KW-0238">DNA-binding</keyword>
<comment type="caution">
    <text evidence="8">The sequence shown here is derived from an EMBL/GenBank/DDBJ whole genome shotgun (WGS) entry which is preliminary data.</text>
</comment>
<dbReference type="EMBL" id="QUQM01000007">
    <property type="protein sequence ID" value="KAA8645741.1"/>
    <property type="molecule type" value="Genomic_DNA"/>
</dbReference>
<feature type="compositionally biased region" description="Polar residues" evidence="5">
    <location>
        <begin position="103"/>
        <end position="140"/>
    </location>
</feature>
<reference evidence="7 10" key="2">
    <citation type="submission" date="2019-08" db="EMBL/GenBank/DDBJ databases">
        <title>The genome sequence of a newly discovered highly antifungal drug resistant Aspergillus species, Aspergillus tanneri NIH 1004.</title>
        <authorList>
            <person name="Mounaud S."/>
            <person name="Singh I."/>
            <person name="Joardar V."/>
            <person name="Pakala S."/>
            <person name="Pakala S."/>
            <person name="Venepally P."/>
            <person name="Chung J.K."/>
            <person name="Losada L."/>
            <person name="Nierman W.C."/>
        </authorList>
    </citation>
    <scope>NUCLEOTIDE SEQUENCE [LARGE SCALE GENOMIC DNA]</scope>
    <source>
        <strain evidence="7 10">NIH1004</strain>
    </source>
</reference>
<dbReference type="GeneID" id="54329862"/>
<evidence type="ECO:0000256" key="1">
    <source>
        <dbReference type="ARBA" id="ARBA00023015"/>
    </source>
</evidence>
<sequence>MSTPLPSPPRIGVIVNQSVRRVACDQCHSQKLRCTKTDDSNTCVRCHRLNRTCVWSPPLRSGRPVRAVTEGGTGRSTGGEMRRKRTLAETLETTAPGDKSIPTVMTTSANTDATQGQRAPSHNLRQPIPSNDSVETSETPSMPSFFQEWNLSDIFSIPSPRSNQRDSPFSPVLWTPPDSVLPTTQFAGFVSAAATGPVSPCPEHNRSNRNVPPPARSSAAVPQSDSVQDITQDLSDLNLSLLSVHNSLQAEPWGDMFESPSAVIAKLTACDRGYSGVDLTRSYPLVEVFNGSQRFIELLKRANAYFTSTSAPSWSSSAPYFLSTQAPPRAYQSQGLPSDSDTSSSRSLENDMQSGMPPPPSTAPHRPCRGGRADLPTGLLICTIYARTIDLYTVLITQLSHFVHALSMLSASGGPEYRPQMHPVIPPLQWGAFQPANYSALQMLIVTQVISFLLAEIERSLGVDEWEQYVGRRDSWRGERTTGGSSYTEYQSSRHGGTRQWESADGDPETTSPRRGLVSPEMIDIVVQGNQGRMGGRSGKIAVLRRKVKRVKKELERSIYR</sequence>
<dbReference type="EMBL" id="SOSA01000022">
    <property type="protein sequence ID" value="THC99254.1"/>
    <property type="molecule type" value="Genomic_DNA"/>
</dbReference>
<dbReference type="InterPro" id="IPR036864">
    <property type="entry name" value="Zn2-C6_fun-type_DNA-bd_sf"/>
</dbReference>
<feature type="region of interest" description="Disordered" evidence="5">
    <location>
        <begin position="196"/>
        <end position="227"/>
    </location>
</feature>
<feature type="region of interest" description="Disordered" evidence="5">
    <location>
        <begin position="64"/>
        <end position="140"/>
    </location>
</feature>
<dbReference type="Gene3D" id="4.10.240.10">
    <property type="entry name" value="Zn(2)-C6 fungal-type DNA-binding domain"/>
    <property type="match status" value="1"/>
</dbReference>
<evidence type="ECO:0000256" key="4">
    <source>
        <dbReference type="ARBA" id="ARBA00023242"/>
    </source>
</evidence>
<dbReference type="OrthoDB" id="4222821at2759"/>